<protein>
    <submittedName>
        <fullName evidence="2">Uncharacterized protein</fullName>
    </submittedName>
</protein>
<evidence type="ECO:0000256" key="1">
    <source>
        <dbReference type="SAM" id="MobiDB-lite"/>
    </source>
</evidence>
<evidence type="ECO:0000313" key="2">
    <source>
        <dbReference type="EMBL" id="CAL5034072.1"/>
    </source>
</evidence>
<dbReference type="AlphaFoldDB" id="A0ABC9D8L3"/>
<organism evidence="2 3">
    <name type="scientific">Urochloa decumbens</name>
    <dbReference type="NCBI Taxonomy" id="240449"/>
    <lineage>
        <taxon>Eukaryota</taxon>
        <taxon>Viridiplantae</taxon>
        <taxon>Streptophyta</taxon>
        <taxon>Embryophyta</taxon>
        <taxon>Tracheophyta</taxon>
        <taxon>Spermatophyta</taxon>
        <taxon>Magnoliopsida</taxon>
        <taxon>Liliopsida</taxon>
        <taxon>Poales</taxon>
        <taxon>Poaceae</taxon>
        <taxon>PACMAD clade</taxon>
        <taxon>Panicoideae</taxon>
        <taxon>Panicodae</taxon>
        <taxon>Paniceae</taxon>
        <taxon>Melinidinae</taxon>
        <taxon>Urochloa</taxon>
    </lineage>
</organism>
<dbReference type="PANTHER" id="PTHR34591:SF21">
    <property type="entry name" value="F-BOX DOMAIN CONTAINING PROTEIN, EXPRESSED"/>
    <property type="match status" value="1"/>
</dbReference>
<gene>
    <name evidence="2" type="ORF">URODEC1_LOCUS82932</name>
</gene>
<sequence>MKWVLKYYTNLEPLCRRLQTLVYYDKHVNQPWAIVNQEVDRNEDDGVQQIDSDDEHEMGSQDVGMHSQESNSDEEDEVDSQQVDSIKEDDGQDIDSNDEDEMDDQDVNSKEEANEVEGETSYQELNSDEDEMNSQEISSDEEDEVEANSDEEDEVQEFHEWNSDDDGILDIDKSKWRREWGGEAMNILGFHPYKDVIFLGQEYEVIAYHLMSSKAQYLGNTCPKGKYFSSPAYLYESYVYTPCLIDSLPKNSN</sequence>
<accession>A0ABC9D8L3</accession>
<evidence type="ECO:0000313" key="3">
    <source>
        <dbReference type="Proteomes" id="UP001497457"/>
    </source>
</evidence>
<name>A0ABC9D8L3_9POAL</name>
<feature type="region of interest" description="Disordered" evidence="1">
    <location>
        <begin position="39"/>
        <end position="157"/>
    </location>
</feature>
<dbReference type="PANTHER" id="PTHR34591">
    <property type="entry name" value="OS03G0653100 PROTEIN-RELATED"/>
    <property type="match status" value="1"/>
</dbReference>
<feature type="compositionally biased region" description="Acidic residues" evidence="1">
    <location>
        <begin position="126"/>
        <end position="155"/>
    </location>
</feature>
<keyword evidence="3" id="KW-1185">Reference proteome</keyword>
<reference evidence="2 3" key="2">
    <citation type="submission" date="2024-10" db="EMBL/GenBank/DDBJ databases">
        <authorList>
            <person name="Ryan C."/>
        </authorList>
    </citation>
    <scope>NUCLEOTIDE SEQUENCE [LARGE SCALE GENOMIC DNA]</scope>
</reference>
<feature type="compositionally biased region" description="Acidic residues" evidence="1">
    <location>
        <begin position="41"/>
        <end position="56"/>
    </location>
</feature>
<reference evidence="3" key="1">
    <citation type="submission" date="2024-06" db="EMBL/GenBank/DDBJ databases">
        <authorList>
            <person name="Ryan C."/>
        </authorList>
    </citation>
    <scope>NUCLEOTIDE SEQUENCE [LARGE SCALE GENOMIC DNA]</scope>
</reference>
<proteinExistence type="predicted"/>
<feature type="compositionally biased region" description="Acidic residues" evidence="1">
    <location>
        <begin position="90"/>
        <end position="106"/>
    </location>
</feature>
<dbReference type="EMBL" id="OZ075141">
    <property type="protein sequence ID" value="CAL5034072.1"/>
    <property type="molecule type" value="Genomic_DNA"/>
</dbReference>
<dbReference type="Proteomes" id="UP001497457">
    <property type="component" value="Chromosome 31b"/>
</dbReference>